<reference evidence="3" key="1">
    <citation type="submission" date="2020-06" db="EMBL/GenBank/DDBJ databases">
        <title>Draft genome of Bugula neritina, a colonial animal packing powerful symbionts and potential medicines.</title>
        <authorList>
            <person name="Rayko M."/>
        </authorList>
    </citation>
    <scope>NUCLEOTIDE SEQUENCE [LARGE SCALE GENOMIC DNA]</scope>
    <source>
        <strain evidence="3">Kwan_BN1</strain>
    </source>
</reference>
<dbReference type="AlphaFoldDB" id="A0A7J7KH88"/>
<feature type="compositionally biased region" description="Low complexity" evidence="1">
    <location>
        <begin position="537"/>
        <end position="551"/>
    </location>
</feature>
<organism evidence="3 4">
    <name type="scientific">Bugula neritina</name>
    <name type="common">Brown bryozoan</name>
    <name type="synonym">Sertularia neritina</name>
    <dbReference type="NCBI Taxonomy" id="10212"/>
    <lineage>
        <taxon>Eukaryota</taxon>
        <taxon>Metazoa</taxon>
        <taxon>Spiralia</taxon>
        <taxon>Lophotrochozoa</taxon>
        <taxon>Bryozoa</taxon>
        <taxon>Gymnolaemata</taxon>
        <taxon>Cheilostomatida</taxon>
        <taxon>Flustrina</taxon>
        <taxon>Buguloidea</taxon>
        <taxon>Bugulidae</taxon>
        <taxon>Bugula</taxon>
    </lineage>
</organism>
<feature type="region of interest" description="Disordered" evidence="1">
    <location>
        <begin position="508"/>
        <end position="559"/>
    </location>
</feature>
<feature type="domain" description="Symplekin C-terminal" evidence="2">
    <location>
        <begin position="268"/>
        <end position="445"/>
    </location>
</feature>
<evidence type="ECO:0000313" key="4">
    <source>
        <dbReference type="Proteomes" id="UP000593567"/>
    </source>
</evidence>
<name>A0A7J7KH88_BUGNE</name>
<proteinExistence type="predicted"/>
<accession>A0A7J7KH88</accession>
<dbReference type="InterPro" id="IPR021850">
    <property type="entry name" value="Symplekin/Pta1"/>
</dbReference>
<dbReference type="PANTHER" id="PTHR15245">
    <property type="entry name" value="SYMPLEKIN-RELATED"/>
    <property type="match status" value="1"/>
</dbReference>
<dbReference type="SUPFAM" id="SSF48371">
    <property type="entry name" value="ARM repeat"/>
    <property type="match status" value="1"/>
</dbReference>
<dbReference type="Pfam" id="PF12295">
    <property type="entry name" value="Symplekin_C"/>
    <property type="match status" value="1"/>
</dbReference>
<evidence type="ECO:0000313" key="3">
    <source>
        <dbReference type="EMBL" id="KAF6038040.1"/>
    </source>
</evidence>
<dbReference type="PANTHER" id="PTHR15245:SF20">
    <property type="entry name" value="SYMPLEKIN"/>
    <property type="match status" value="1"/>
</dbReference>
<evidence type="ECO:0000256" key="1">
    <source>
        <dbReference type="SAM" id="MobiDB-lite"/>
    </source>
</evidence>
<dbReference type="InterPro" id="IPR016024">
    <property type="entry name" value="ARM-type_fold"/>
</dbReference>
<feature type="compositionally biased region" description="Basic and acidic residues" evidence="1">
    <location>
        <begin position="701"/>
        <end position="713"/>
    </location>
</feature>
<keyword evidence="4" id="KW-1185">Reference proteome</keyword>
<protein>
    <submittedName>
        <fullName evidence="3">SYMPK</fullName>
    </submittedName>
</protein>
<feature type="region of interest" description="Disordered" evidence="1">
    <location>
        <begin position="632"/>
        <end position="781"/>
    </location>
</feature>
<sequence>MSLLSHRVLADYIMLDMKNRSDLALTWVYSEYVAYQGFMLAQGANRQSRASYDECLGLLLGSLMTKKDQPGSSVLFTRLLLECPQIPQQAVEVLRHYCTDVKHMYIGMQTLQEMILKRPSFLSVGLGTLLDLTYYTNPEVRSTAIPMVKDLYEKPEMAKLIDAFCKAMVNNLLAPFPTPAMFPSTPSSKFDGVSSWTEFFIKQALYLYLSMLPDNPSYLELLAEVYVKSVADIKRVVTRIIHILTEKQAPSTQLVEIVKHLYKTRKLDIRFIIPVLGGLNKDEVLTVLPKLVSLAPAVVKEVFNRLLGVGGQTGQEAFITASDLMIALHNIPPLQCDIKSIIKATTMCFQEKGLFTQEVLAIVINQLIESVPLPTLFMRTVIQSFTIHPKLLGFVISILQRLIAKQIWKDKKAWEGFVRCCQRARPQSLQVLLQLPPKQLASAFEIAPELRLSLLRLISNYNTQQKSMLQKGVLAVIEQAEPQKETRPVTPVKDEAPEGTSQLLAGTVAKQPSVTENPVKQLHSHASTLTVKPLVGETASSSSSEATISSEPLPPGVEPAQISASLETVAQSISSTSNKSLESLPSSTNLTVALPSAALPVASAVQSAAPEPLDVQSPAAKPVTDLSAAQSALSESATEERDTLLTSEQSVAAVTPGDSLPPQAAVESLPSPSHNTAEPMEQTPTNESVTDPGLQLDDSITCEKAEDKEDESAKTGSPGVEDTSDSKVESQSGMSSEPHAESTSGEVEAPTGSPVKSPSKRGKKRPAPAPVTTRKSARNKK</sequence>
<feature type="compositionally biased region" description="Polar residues" evidence="1">
    <location>
        <begin position="670"/>
        <end position="689"/>
    </location>
</feature>
<dbReference type="GO" id="GO:0005847">
    <property type="term" value="C:mRNA cleavage and polyadenylation specificity factor complex"/>
    <property type="evidence" value="ECO:0007669"/>
    <property type="project" value="TreeGrafter"/>
</dbReference>
<dbReference type="InterPro" id="IPR022075">
    <property type="entry name" value="Symplekin_C"/>
</dbReference>
<evidence type="ECO:0000259" key="2">
    <source>
        <dbReference type="Pfam" id="PF12295"/>
    </source>
</evidence>
<feature type="compositionally biased region" description="Polar residues" evidence="1">
    <location>
        <begin position="508"/>
        <end position="530"/>
    </location>
</feature>
<comment type="caution">
    <text evidence="3">The sequence shown here is derived from an EMBL/GenBank/DDBJ whole genome shotgun (WGS) entry which is preliminary data.</text>
</comment>
<dbReference type="Proteomes" id="UP000593567">
    <property type="component" value="Unassembled WGS sequence"/>
</dbReference>
<gene>
    <name evidence="3" type="ORF">EB796_003642</name>
</gene>
<dbReference type="EMBL" id="VXIV02000479">
    <property type="protein sequence ID" value="KAF6038040.1"/>
    <property type="molecule type" value="Genomic_DNA"/>
</dbReference>
<feature type="compositionally biased region" description="Polar residues" evidence="1">
    <location>
        <begin position="729"/>
        <end position="745"/>
    </location>
</feature>
<dbReference type="OrthoDB" id="331600at2759"/>